<feature type="transmembrane region" description="Helical" evidence="1">
    <location>
        <begin position="6"/>
        <end position="27"/>
    </location>
</feature>
<gene>
    <name evidence="2" type="ORF">BDV33DRAFT_20176</name>
</gene>
<sequence>MGGIRSLFWAFGEFSIFFFLFPCRFFFVQQLKPFVFFPLPSSSSRPFFFFPHSTERTNRPYRPSLPGPLPLALVPRSPCLMQLRL</sequence>
<keyword evidence="1" id="KW-1133">Transmembrane helix</keyword>
<keyword evidence="1" id="KW-0812">Transmembrane</keyword>
<evidence type="ECO:0000256" key="1">
    <source>
        <dbReference type="SAM" id="Phobius"/>
    </source>
</evidence>
<keyword evidence="1" id="KW-0472">Membrane</keyword>
<name>A0A5N6ECU9_9EURO</name>
<accession>A0A5N6ECU9</accession>
<dbReference type="EMBL" id="ML733511">
    <property type="protein sequence ID" value="KAB8215127.1"/>
    <property type="molecule type" value="Genomic_DNA"/>
</dbReference>
<dbReference type="Proteomes" id="UP000326799">
    <property type="component" value="Unassembled WGS sequence"/>
</dbReference>
<keyword evidence="3" id="KW-1185">Reference proteome</keyword>
<proteinExistence type="predicted"/>
<protein>
    <submittedName>
        <fullName evidence="2">Uncharacterized protein</fullName>
    </submittedName>
</protein>
<dbReference type="AlphaFoldDB" id="A0A5N6ECU9"/>
<reference evidence="2 3" key="1">
    <citation type="submission" date="2019-04" db="EMBL/GenBank/DDBJ databases">
        <title>Fungal friends and foes A comparative genomics study of 23 Aspergillus species from section Flavi.</title>
        <authorList>
            <consortium name="DOE Joint Genome Institute"/>
            <person name="Kjaerbolling I."/>
            <person name="Vesth T.C."/>
            <person name="Frisvad J.C."/>
            <person name="Nybo J.L."/>
            <person name="Theobald S."/>
            <person name="Kildgaard S."/>
            <person name="Petersen T.I."/>
            <person name="Kuo A."/>
            <person name="Sato A."/>
            <person name="Lyhne E.K."/>
            <person name="Kogle M.E."/>
            <person name="Wiebenga A."/>
            <person name="Kun R.S."/>
            <person name="Lubbers R.J."/>
            <person name="Makela M.R."/>
            <person name="Barry K."/>
            <person name="Chovatia M."/>
            <person name="Clum A."/>
            <person name="Daum C."/>
            <person name="Haridas S."/>
            <person name="He G."/>
            <person name="LaButti K."/>
            <person name="Lipzen A."/>
            <person name="Mondo S."/>
            <person name="Pangilinan J."/>
            <person name="Riley R."/>
            <person name="Salamov A."/>
            <person name="Simmons B.A."/>
            <person name="Magnuson J.K."/>
            <person name="Henrissat B."/>
            <person name="Mortensen U.H."/>
            <person name="Larsen T.O."/>
            <person name="De vries R.P."/>
            <person name="Grigoriev I.V."/>
            <person name="Machida M."/>
            <person name="Baker S.E."/>
            <person name="Andersen M.R."/>
        </authorList>
    </citation>
    <scope>NUCLEOTIDE SEQUENCE [LARGE SCALE GENOMIC DNA]</scope>
    <source>
        <strain evidence="2 3">CBS 126849</strain>
    </source>
</reference>
<organism evidence="2 3">
    <name type="scientific">Aspergillus novoparasiticus</name>
    <dbReference type="NCBI Taxonomy" id="986946"/>
    <lineage>
        <taxon>Eukaryota</taxon>
        <taxon>Fungi</taxon>
        <taxon>Dikarya</taxon>
        <taxon>Ascomycota</taxon>
        <taxon>Pezizomycotina</taxon>
        <taxon>Eurotiomycetes</taxon>
        <taxon>Eurotiomycetidae</taxon>
        <taxon>Eurotiales</taxon>
        <taxon>Aspergillaceae</taxon>
        <taxon>Aspergillus</taxon>
        <taxon>Aspergillus subgen. Circumdati</taxon>
    </lineage>
</organism>
<evidence type="ECO:0000313" key="3">
    <source>
        <dbReference type="Proteomes" id="UP000326799"/>
    </source>
</evidence>
<evidence type="ECO:0000313" key="2">
    <source>
        <dbReference type="EMBL" id="KAB8215127.1"/>
    </source>
</evidence>